<evidence type="ECO:0000256" key="1">
    <source>
        <dbReference type="ARBA" id="ARBA00022598"/>
    </source>
</evidence>
<dbReference type="GO" id="GO:0046872">
    <property type="term" value="F:metal ion binding"/>
    <property type="evidence" value="ECO:0007669"/>
    <property type="project" value="UniProtKB-KW"/>
</dbReference>
<reference evidence="9 10" key="1">
    <citation type="submission" date="2016-01" db="EMBL/GenBank/DDBJ databases">
        <authorList>
            <person name="Manzoor S."/>
        </authorList>
    </citation>
    <scope>NUCLEOTIDE SEQUENCE [LARGE SCALE GENOMIC DNA]</scope>
    <source>
        <strain evidence="9">Methanoculleus sp MAB1</strain>
    </source>
</reference>
<evidence type="ECO:0000256" key="4">
    <source>
        <dbReference type="ARBA" id="ARBA00022842"/>
    </source>
</evidence>
<protein>
    <submittedName>
        <fullName evidence="9">Coenzyme F420-0 gamma-glutamyl ligase</fullName>
        <ecNumber evidence="9">6.3.2.-</ecNumber>
    </submittedName>
</protein>
<evidence type="ECO:0000256" key="3">
    <source>
        <dbReference type="ARBA" id="ARBA00022741"/>
    </source>
</evidence>
<sequence length="268" mass="27387">MTRLSYSVYGLATPLVRAGDDMAAHILAAAERSECGGLQAGDIVVVAESAVATAEGRVARLDDIEPSPEALRLAGNYQMDPRLVEVVLRESDRVVGGIPGFLLCMKGGTLLPNAGIDASNAPAGSVVLLPTDPDATAARIRAGIAERTGADVGVIIADSRTHAMRLGCSGVAIGCSGIPSVLDERGKQDLFGRELEVTKRAVADCIASAAELVMGEANECVPAVVVRGTGLPVGDYAGVATIDASECLFMGVALHADPSLLVDGKGKP</sequence>
<name>A0A0X3BJB0_9EURY</name>
<evidence type="ECO:0000256" key="2">
    <source>
        <dbReference type="ARBA" id="ARBA00022723"/>
    </source>
</evidence>
<dbReference type="AlphaFoldDB" id="A0A0X3BJB0"/>
<keyword evidence="5" id="KW-0630">Potassium</keyword>
<keyword evidence="6" id="KW-0342">GTP-binding</keyword>
<accession>A0A0X3BJB0</accession>
<gene>
    <name evidence="9" type="ORF">MMAB1_0693</name>
</gene>
<dbReference type="EC" id="6.3.2.-" evidence="9"/>
<dbReference type="OrthoDB" id="11383at2157"/>
<evidence type="ECO:0000313" key="10">
    <source>
        <dbReference type="Proteomes" id="UP000069850"/>
    </source>
</evidence>
<dbReference type="GeneID" id="27136717"/>
<dbReference type="InterPro" id="IPR008225">
    <property type="entry name" value="F420-0_g-glutamyl_ligase"/>
</dbReference>
<dbReference type="EMBL" id="LT158599">
    <property type="protein sequence ID" value="CVK31910.1"/>
    <property type="molecule type" value="Genomic_DNA"/>
</dbReference>
<evidence type="ECO:0000259" key="8">
    <source>
        <dbReference type="Pfam" id="PF01996"/>
    </source>
</evidence>
<keyword evidence="1 9" id="KW-0436">Ligase</keyword>
<keyword evidence="4" id="KW-0460">Magnesium</keyword>
<organism evidence="9 10">
    <name type="scientific">Methanoculleus bourgensis</name>
    <dbReference type="NCBI Taxonomy" id="83986"/>
    <lineage>
        <taxon>Archaea</taxon>
        <taxon>Methanobacteriati</taxon>
        <taxon>Methanobacteriota</taxon>
        <taxon>Stenosarchaea group</taxon>
        <taxon>Methanomicrobia</taxon>
        <taxon>Methanomicrobiales</taxon>
        <taxon>Methanomicrobiaceae</taxon>
        <taxon>Methanoculleus</taxon>
    </lineage>
</organism>
<evidence type="ECO:0000313" key="9">
    <source>
        <dbReference type="EMBL" id="CVK31910.1"/>
    </source>
</evidence>
<dbReference type="PANTHER" id="PTHR47917">
    <property type="match status" value="1"/>
</dbReference>
<dbReference type="SUPFAM" id="SSF144010">
    <property type="entry name" value="CofE-like"/>
    <property type="match status" value="1"/>
</dbReference>
<dbReference type="GO" id="GO:0052618">
    <property type="term" value="F:coenzyme F420-0:L-glutamate ligase activity"/>
    <property type="evidence" value="ECO:0007669"/>
    <property type="project" value="TreeGrafter"/>
</dbReference>
<dbReference type="NCBIfam" id="TIGR01916">
    <property type="entry name" value="F420_cofE"/>
    <property type="match status" value="1"/>
</dbReference>
<keyword evidence="7" id="KW-0464">Manganese</keyword>
<keyword evidence="3" id="KW-0547">Nucleotide-binding</keyword>
<dbReference type="Pfam" id="PF01996">
    <property type="entry name" value="F420_ligase"/>
    <property type="match status" value="1"/>
</dbReference>
<dbReference type="Gene3D" id="3.90.1660.10">
    <property type="entry name" value="CofE-like domain"/>
    <property type="match status" value="1"/>
</dbReference>
<dbReference type="Gene3D" id="3.30.1330.100">
    <property type="entry name" value="CofE-like"/>
    <property type="match status" value="1"/>
</dbReference>
<dbReference type="GO" id="GO:0005525">
    <property type="term" value="F:GTP binding"/>
    <property type="evidence" value="ECO:0007669"/>
    <property type="project" value="UniProtKB-KW"/>
</dbReference>
<keyword evidence="2" id="KW-0479">Metal-binding</keyword>
<evidence type="ECO:0000256" key="5">
    <source>
        <dbReference type="ARBA" id="ARBA00022958"/>
    </source>
</evidence>
<dbReference type="Proteomes" id="UP000069850">
    <property type="component" value="Chromosome 1"/>
</dbReference>
<dbReference type="PANTHER" id="PTHR47917:SF2">
    <property type="entry name" value="COENZYME F420:L-GLUTAMATE LIGASE-LIKE DOMAIN-CONTAINING PROTEIN"/>
    <property type="match status" value="1"/>
</dbReference>
<dbReference type="InterPro" id="IPR002847">
    <property type="entry name" value="F420-0_gamma-glut_ligase-dom"/>
</dbReference>
<feature type="domain" description="Coenzyme F420:L-glutamate ligase-like" evidence="8">
    <location>
        <begin position="10"/>
        <end position="228"/>
    </location>
</feature>
<proteinExistence type="predicted"/>
<evidence type="ECO:0000256" key="6">
    <source>
        <dbReference type="ARBA" id="ARBA00023134"/>
    </source>
</evidence>
<dbReference type="KEGG" id="mema:MMAB1_0693"/>
<dbReference type="RefSeq" id="WP_062261990.1">
    <property type="nucleotide sequence ID" value="NZ_LT158599.1"/>
</dbReference>
<evidence type="ECO:0000256" key="7">
    <source>
        <dbReference type="ARBA" id="ARBA00023211"/>
    </source>
</evidence>